<dbReference type="EMBL" id="LATX01001525">
    <property type="protein sequence ID" value="KTB41005.1"/>
    <property type="molecule type" value="Genomic_DNA"/>
</dbReference>
<protein>
    <submittedName>
        <fullName evidence="1">Uncharacterized protein</fullName>
    </submittedName>
</protein>
<proteinExistence type="predicted"/>
<reference evidence="1 2" key="1">
    <citation type="submission" date="2015-12" db="EMBL/GenBank/DDBJ databases">
        <title>Draft genome sequence of Moniliophthora roreri, the causal agent of frosty pod rot of cacao.</title>
        <authorList>
            <person name="Aime M.C."/>
            <person name="Diaz-Valderrama J.R."/>
            <person name="Kijpornyongpan T."/>
            <person name="Phillips-Mora W."/>
        </authorList>
    </citation>
    <scope>NUCLEOTIDE SEQUENCE [LARGE SCALE GENOMIC DNA]</scope>
    <source>
        <strain evidence="1 2">MCA 2952</strain>
    </source>
</reference>
<name>A0A0W0FXG3_MONRR</name>
<gene>
    <name evidence="1" type="ORF">WG66_6419</name>
</gene>
<accession>A0A0W0FXG3</accession>
<sequence>MESGRPVTPAIEEAPYADEKDNFEVEPAELTHAEVDRPRRSRFVGRWFRIGVATLILGYHEYFT</sequence>
<organism evidence="1 2">
    <name type="scientific">Moniliophthora roreri</name>
    <name type="common">Frosty pod rot fungus</name>
    <name type="synonym">Monilia roreri</name>
    <dbReference type="NCBI Taxonomy" id="221103"/>
    <lineage>
        <taxon>Eukaryota</taxon>
        <taxon>Fungi</taxon>
        <taxon>Dikarya</taxon>
        <taxon>Basidiomycota</taxon>
        <taxon>Agaricomycotina</taxon>
        <taxon>Agaricomycetes</taxon>
        <taxon>Agaricomycetidae</taxon>
        <taxon>Agaricales</taxon>
        <taxon>Marasmiineae</taxon>
        <taxon>Marasmiaceae</taxon>
        <taxon>Moniliophthora</taxon>
    </lineage>
</organism>
<comment type="caution">
    <text evidence="1">The sequence shown here is derived from an EMBL/GenBank/DDBJ whole genome shotgun (WGS) entry which is preliminary data.</text>
</comment>
<dbReference type="AlphaFoldDB" id="A0A0W0FXG3"/>
<evidence type="ECO:0000313" key="2">
    <source>
        <dbReference type="Proteomes" id="UP000054988"/>
    </source>
</evidence>
<dbReference type="Proteomes" id="UP000054988">
    <property type="component" value="Unassembled WGS sequence"/>
</dbReference>
<evidence type="ECO:0000313" key="1">
    <source>
        <dbReference type="EMBL" id="KTB41005.1"/>
    </source>
</evidence>